<dbReference type="OrthoDB" id="427974at2759"/>
<organism evidence="4 5">
    <name type="scientific">Diacronema lutheri</name>
    <name type="common">Unicellular marine alga</name>
    <name type="synonym">Monochrysis lutheri</name>
    <dbReference type="NCBI Taxonomy" id="2081491"/>
    <lineage>
        <taxon>Eukaryota</taxon>
        <taxon>Haptista</taxon>
        <taxon>Haptophyta</taxon>
        <taxon>Pavlovophyceae</taxon>
        <taxon>Pavlovales</taxon>
        <taxon>Pavlovaceae</taxon>
        <taxon>Diacronema</taxon>
    </lineage>
</organism>
<dbReference type="SMART" id="SM00710">
    <property type="entry name" value="PbH1"/>
    <property type="match status" value="7"/>
</dbReference>
<proteinExistence type="predicted"/>
<dbReference type="InterPro" id="IPR051550">
    <property type="entry name" value="SCF-Subunits/Alg-Epimerases"/>
</dbReference>
<dbReference type="InterPro" id="IPR006626">
    <property type="entry name" value="PbH1"/>
</dbReference>
<comment type="caution">
    <text evidence="4">The sequence shown here is derived from an EMBL/GenBank/DDBJ whole genome shotgun (WGS) entry which is preliminary data.</text>
</comment>
<feature type="compositionally biased region" description="Pro residues" evidence="2">
    <location>
        <begin position="10"/>
        <end position="19"/>
    </location>
</feature>
<feature type="region of interest" description="Disordered" evidence="2">
    <location>
        <begin position="1"/>
        <end position="24"/>
    </location>
</feature>
<evidence type="ECO:0000259" key="3">
    <source>
        <dbReference type="Pfam" id="PF13229"/>
    </source>
</evidence>
<dbReference type="Proteomes" id="UP000751190">
    <property type="component" value="Unassembled WGS sequence"/>
</dbReference>
<dbReference type="InterPro" id="IPR039448">
    <property type="entry name" value="Beta_helix"/>
</dbReference>
<evidence type="ECO:0000256" key="1">
    <source>
        <dbReference type="ARBA" id="ARBA00022737"/>
    </source>
</evidence>
<reference evidence="4" key="1">
    <citation type="submission" date="2021-05" db="EMBL/GenBank/DDBJ databases">
        <title>The genome of the haptophyte Pavlova lutheri (Diacronema luteri, Pavlovales) - a model for lipid biosynthesis in eukaryotic algae.</title>
        <authorList>
            <person name="Hulatt C.J."/>
            <person name="Posewitz M.C."/>
        </authorList>
    </citation>
    <scope>NUCLEOTIDE SEQUENCE</scope>
    <source>
        <strain evidence="4">NIVA-4/92</strain>
    </source>
</reference>
<evidence type="ECO:0000256" key="2">
    <source>
        <dbReference type="SAM" id="MobiDB-lite"/>
    </source>
</evidence>
<dbReference type="PANTHER" id="PTHR22990">
    <property type="entry name" value="F-BOX ONLY PROTEIN"/>
    <property type="match status" value="1"/>
</dbReference>
<keyword evidence="1" id="KW-0677">Repeat</keyword>
<name>A0A8J6CCQ7_DIALT</name>
<dbReference type="InterPro" id="IPR011050">
    <property type="entry name" value="Pectin_lyase_fold/virulence"/>
</dbReference>
<accession>A0A8J6CCQ7</accession>
<feature type="domain" description="Right handed beta helix" evidence="3">
    <location>
        <begin position="418"/>
        <end position="567"/>
    </location>
</feature>
<dbReference type="Pfam" id="PF13229">
    <property type="entry name" value="Beta_helix"/>
    <property type="match status" value="1"/>
</dbReference>
<gene>
    <name evidence="4" type="ORF">KFE25_004704</name>
</gene>
<dbReference type="AlphaFoldDB" id="A0A8J6CCQ7"/>
<keyword evidence="5" id="KW-1185">Reference proteome</keyword>
<protein>
    <recommendedName>
        <fullName evidence="3">Right handed beta helix domain-containing protein</fullName>
    </recommendedName>
</protein>
<evidence type="ECO:0000313" key="4">
    <source>
        <dbReference type="EMBL" id="KAG8462728.1"/>
    </source>
</evidence>
<dbReference type="EMBL" id="JAGTXO010000019">
    <property type="protein sequence ID" value="KAG8462728.1"/>
    <property type="molecule type" value="Genomic_DNA"/>
</dbReference>
<dbReference type="SUPFAM" id="SSF51126">
    <property type="entry name" value="Pectin lyase-like"/>
    <property type="match status" value="1"/>
</dbReference>
<dbReference type="InterPro" id="IPR012334">
    <property type="entry name" value="Pectin_lyas_fold"/>
</dbReference>
<evidence type="ECO:0000313" key="5">
    <source>
        <dbReference type="Proteomes" id="UP000751190"/>
    </source>
</evidence>
<dbReference type="PANTHER" id="PTHR22990:SF15">
    <property type="entry name" value="F-BOX ONLY PROTEIN 10"/>
    <property type="match status" value="1"/>
</dbReference>
<sequence length="665" mass="69763">MPELALPARRFPPPRPPQGGPDRSSALDALSLDVWQNCAFTSLLGYREVCALACCSKALLALMTNELIWRELFTASKNLPALSTITHWREAFKERTLVGARWRMDSMVRSKASWKWFVSRCMSSRVPHRIGMHFRTLRVCRATYNELQHERFLARGGVVGIGHESHSALDRVPILPQPLAVLADGAGARVGVGARPPVLPGSASSAPELPAAAVAYVVDFSADEPHGTAAEHVGTPATLDAAAVDSEPPPFESCGRCAGGNGDGCADCTAVESNVCFDKAGRRVFARISDAIAAAAPLDRILIEPGEYFENIAIDKPLELIGAESASPVVIRGDCTAATAWLTASCRLSHLTLTQGPATADSPILATILASAGLHVCIDECDISSQAGHSVVVKGARTKASICHNRIHSSRGVGVLFCDESTGQISDCVIYSNKRAGVAILRGGAPHVSANLIRDGEDSGVLVSEAGRGRVEGNLIRSNTRAGVAVLQAGQPHVLENTIICGKDSGVLVCEGGEGVIEHNLIAANRIAGVAVCSGASPHVLHNRIGRGQGRALCVADGCHPLVEHNTLEATSEPSSLAVPAGLRPTIAMRNRVADAPVVDQLELTALLAASLPAAGASHLVGARSGTDSSALDDTLSPLGLARATRRTATILNTIVLKRTRIRSI</sequence>
<dbReference type="Gene3D" id="2.160.20.10">
    <property type="entry name" value="Single-stranded right-handed beta-helix, Pectin lyase-like"/>
    <property type="match status" value="3"/>
</dbReference>